<dbReference type="PANTHER" id="PTHR46337">
    <property type="entry name" value="RCC1-LIKE G EXCHANGING FACTOR-LIKE PROTEIN"/>
    <property type="match status" value="1"/>
</dbReference>
<reference evidence="4" key="1">
    <citation type="submission" date="2011-07" db="EMBL/GenBank/DDBJ databases">
        <authorList>
            <consortium name="Caenorhabditis brenneri Sequencing and Analysis Consortium"/>
            <person name="Wilson R.K."/>
        </authorList>
    </citation>
    <scope>NUCLEOTIDE SEQUENCE [LARGE SCALE GENOMIC DNA]</scope>
    <source>
        <strain evidence="4">PB2801</strain>
    </source>
</reference>
<dbReference type="Gene3D" id="2.130.10.30">
    <property type="entry name" value="Regulator of chromosome condensation 1/beta-lactamase-inhibitor protein II"/>
    <property type="match status" value="2"/>
</dbReference>
<protein>
    <submittedName>
        <fullName evidence="3">Uncharacterized protein</fullName>
    </submittedName>
</protein>
<dbReference type="PANTHER" id="PTHR46337:SF1">
    <property type="entry name" value="RCC1-LIKE G EXCHANGING FACTOR-LIKE PROTEIN"/>
    <property type="match status" value="1"/>
</dbReference>
<feature type="region of interest" description="Disordered" evidence="2">
    <location>
        <begin position="1"/>
        <end position="27"/>
    </location>
</feature>
<dbReference type="OrthoDB" id="70707at2759"/>
<dbReference type="PROSITE" id="PS50012">
    <property type="entry name" value="RCC1_3"/>
    <property type="match status" value="1"/>
</dbReference>
<dbReference type="FunCoup" id="G0MJ14">
    <property type="interactions" value="1393"/>
</dbReference>
<dbReference type="STRING" id="135651.G0MJ14"/>
<keyword evidence="4" id="KW-1185">Reference proteome</keyword>
<dbReference type="GO" id="GO:0070131">
    <property type="term" value="P:positive regulation of mitochondrial translation"/>
    <property type="evidence" value="ECO:0007669"/>
    <property type="project" value="TreeGrafter"/>
</dbReference>
<evidence type="ECO:0000313" key="3">
    <source>
        <dbReference type="EMBL" id="EGT31424.1"/>
    </source>
</evidence>
<dbReference type="InterPro" id="IPR053035">
    <property type="entry name" value="Mitochondrial_GEF_domain"/>
</dbReference>
<gene>
    <name evidence="3" type="ORF">CAEBREN_24313</name>
</gene>
<evidence type="ECO:0000313" key="4">
    <source>
        <dbReference type="Proteomes" id="UP000008068"/>
    </source>
</evidence>
<dbReference type="Pfam" id="PF00415">
    <property type="entry name" value="RCC1"/>
    <property type="match status" value="3"/>
</dbReference>
<dbReference type="GO" id="GO:0005743">
    <property type="term" value="C:mitochondrial inner membrane"/>
    <property type="evidence" value="ECO:0007669"/>
    <property type="project" value="TreeGrafter"/>
</dbReference>
<dbReference type="OMA" id="QCGRNPE"/>
<dbReference type="EMBL" id="GL379796">
    <property type="protein sequence ID" value="EGT31424.1"/>
    <property type="molecule type" value="Genomic_DNA"/>
</dbReference>
<accession>G0MJ14</accession>
<dbReference type="Proteomes" id="UP000008068">
    <property type="component" value="Unassembled WGS sequence"/>
</dbReference>
<name>G0MJ14_CAEBE</name>
<dbReference type="eggNOG" id="KOG1426">
    <property type="taxonomic scope" value="Eukaryota"/>
</dbReference>
<dbReference type="GO" id="GO:0005085">
    <property type="term" value="F:guanyl-nucleotide exchange factor activity"/>
    <property type="evidence" value="ECO:0007669"/>
    <property type="project" value="TreeGrafter"/>
</dbReference>
<dbReference type="HOGENOM" id="CLU_037900_0_0_1"/>
<dbReference type="InterPro" id="IPR009091">
    <property type="entry name" value="RCC1/BLIP-II"/>
</dbReference>
<dbReference type="InterPro" id="IPR000408">
    <property type="entry name" value="Reg_chr_condens"/>
</dbReference>
<proteinExistence type="predicted"/>
<organism evidence="4">
    <name type="scientific">Caenorhabditis brenneri</name>
    <name type="common">Nematode worm</name>
    <dbReference type="NCBI Taxonomy" id="135651"/>
    <lineage>
        <taxon>Eukaryota</taxon>
        <taxon>Metazoa</taxon>
        <taxon>Ecdysozoa</taxon>
        <taxon>Nematoda</taxon>
        <taxon>Chromadorea</taxon>
        <taxon>Rhabditida</taxon>
        <taxon>Rhabditina</taxon>
        <taxon>Rhabditomorpha</taxon>
        <taxon>Rhabditoidea</taxon>
        <taxon>Rhabditidae</taxon>
        <taxon>Peloderinae</taxon>
        <taxon>Caenorhabditis</taxon>
    </lineage>
</organism>
<feature type="compositionally biased region" description="Polar residues" evidence="2">
    <location>
        <begin position="1"/>
        <end position="16"/>
    </location>
</feature>
<evidence type="ECO:0000256" key="2">
    <source>
        <dbReference type="SAM" id="MobiDB-lite"/>
    </source>
</evidence>
<dbReference type="GO" id="GO:0019843">
    <property type="term" value="F:rRNA binding"/>
    <property type="evidence" value="ECO:0007669"/>
    <property type="project" value="TreeGrafter"/>
</dbReference>
<dbReference type="InParanoid" id="G0MJ14"/>
<dbReference type="AlphaFoldDB" id="G0MJ14"/>
<evidence type="ECO:0000256" key="1">
    <source>
        <dbReference type="PROSITE-ProRule" id="PRU00235"/>
    </source>
</evidence>
<dbReference type="SUPFAM" id="SSF50985">
    <property type="entry name" value="RCC1/BLIP-II"/>
    <property type="match status" value="1"/>
</dbReference>
<feature type="repeat" description="RCC1" evidence="1">
    <location>
        <begin position="376"/>
        <end position="424"/>
    </location>
</feature>
<sequence length="424" mass="45818">MFSKSSATRLLSSTAQKTRKKVPNPLENQNSELEFQVDCAVYGCGLSASGALAIPKLIQGTSASSDDVTPSEMEYPKRIPYFNTKSIKTISSGFGFSLFASENKLFGAGINNRFQIGGHLTDPSKYQDYYISAKKINIPAEEIFEISSGRAHSLIRTNRGVFAIGDNNFGQCGRDPAKAESVVGSEDDPLLPISIPTDSPIVSIHCSLDTSFVVDDHGAVYSFGLNEDGQCGNEQYGIQWTPRKVTGDVAGAPIERVRGSTDTIMATSRDGDVFVWGQTEYGQAAGATEEIQLNTARHVPLSSIGPIVSIDTTQSAVIAQNRRSEVFVWGVGVLGMGPETEVLKRPVQMDQPLFDGKKITSIAAGNSCMSAINESGRLFIWGENRYSSLGLGHSKRQLFPYQLFLPGDVRQAALGPDHSLFLVN</sequence>